<gene>
    <name evidence="4" type="ORF">DB32_004042</name>
</gene>
<dbReference type="STRING" id="927083.DB32_004042"/>
<evidence type="ECO:0000256" key="3">
    <source>
        <dbReference type="SAM" id="SignalP"/>
    </source>
</evidence>
<evidence type="ECO:0000256" key="2">
    <source>
        <dbReference type="SAM" id="Phobius"/>
    </source>
</evidence>
<dbReference type="Proteomes" id="UP000034883">
    <property type="component" value="Chromosome"/>
</dbReference>
<sequence>MSLLASMLLPAIAVAQTTGDAPEVPAEEAAPTPEAATSETTAPEAPAAEATAPDASAAAPEAPAAEPRVAPKVAVIVVGDPDPVLVASAVEIEARLALSGDLRLPSDTALRAALRGDAGAPEDGLDEVRRERRRLGLGESSDAPVLARLGRRAGAVLVLALREGAEGPEAVALDVRTAQFFEGTLPLSELDPERVLPFVTRRARAAARGAAAAPTEPTTTELPAPEVPAAATQADEPEDEPDWFEQHWPYFAAGGLLAAAIVFVVVVAADGGDPPPMLRFQPGVPMD</sequence>
<feature type="region of interest" description="Disordered" evidence="1">
    <location>
        <begin position="18"/>
        <end position="65"/>
    </location>
</feature>
<feature type="chain" id="PRO_5012520148" evidence="3">
    <location>
        <begin position="16"/>
        <end position="287"/>
    </location>
</feature>
<keyword evidence="5" id="KW-1185">Reference proteome</keyword>
<proteinExistence type="predicted"/>
<accession>A0A0F6W3Y8</accession>
<evidence type="ECO:0000256" key="1">
    <source>
        <dbReference type="SAM" id="MobiDB-lite"/>
    </source>
</evidence>
<feature type="transmembrane region" description="Helical" evidence="2">
    <location>
        <begin position="248"/>
        <end position="269"/>
    </location>
</feature>
<evidence type="ECO:0000313" key="5">
    <source>
        <dbReference type="Proteomes" id="UP000034883"/>
    </source>
</evidence>
<reference evidence="4 5" key="1">
    <citation type="submission" date="2015-03" db="EMBL/GenBank/DDBJ databases">
        <title>Genome assembly of Sandaracinus amylolyticus DSM 53668.</title>
        <authorList>
            <person name="Sharma G."/>
            <person name="Subramanian S."/>
        </authorList>
    </citation>
    <scope>NUCLEOTIDE SEQUENCE [LARGE SCALE GENOMIC DNA]</scope>
    <source>
        <strain evidence="4 5">DSM 53668</strain>
    </source>
</reference>
<feature type="region of interest" description="Disordered" evidence="1">
    <location>
        <begin position="207"/>
        <end position="240"/>
    </location>
</feature>
<name>A0A0F6W3Y8_9BACT</name>
<feature type="signal peptide" evidence="3">
    <location>
        <begin position="1"/>
        <end position="15"/>
    </location>
</feature>
<dbReference type="EMBL" id="CP011125">
    <property type="protein sequence ID" value="AKF06893.1"/>
    <property type="molecule type" value="Genomic_DNA"/>
</dbReference>
<keyword evidence="2" id="KW-0472">Membrane</keyword>
<keyword evidence="3" id="KW-0732">Signal</keyword>
<organism evidence="4 5">
    <name type="scientific">Sandaracinus amylolyticus</name>
    <dbReference type="NCBI Taxonomy" id="927083"/>
    <lineage>
        <taxon>Bacteria</taxon>
        <taxon>Pseudomonadati</taxon>
        <taxon>Myxococcota</taxon>
        <taxon>Polyangia</taxon>
        <taxon>Polyangiales</taxon>
        <taxon>Sandaracinaceae</taxon>
        <taxon>Sandaracinus</taxon>
    </lineage>
</organism>
<keyword evidence="2" id="KW-1133">Transmembrane helix</keyword>
<feature type="compositionally biased region" description="Low complexity" evidence="1">
    <location>
        <begin position="207"/>
        <end position="232"/>
    </location>
</feature>
<feature type="compositionally biased region" description="Low complexity" evidence="1">
    <location>
        <begin position="20"/>
        <end position="65"/>
    </location>
</feature>
<protein>
    <submittedName>
        <fullName evidence="4">Uncharacterized protein</fullName>
    </submittedName>
</protein>
<dbReference type="AlphaFoldDB" id="A0A0F6W3Y8"/>
<dbReference type="KEGG" id="samy:DB32_004042"/>
<keyword evidence="2" id="KW-0812">Transmembrane</keyword>
<evidence type="ECO:0000313" key="4">
    <source>
        <dbReference type="EMBL" id="AKF06893.1"/>
    </source>
</evidence>